<keyword evidence="3" id="KW-0012">Acyltransferase</keyword>
<protein>
    <submittedName>
        <fullName evidence="4">Uncharacterized protein</fullName>
    </submittedName>
</protein>
<dbReference type="AlphaFoldDB" id="A0A0B6ALY7"/>
<dbReference type="RefSeq" id="WP_034651922.1">
    <property type="nucleotide sequence ID" value="NZ_BCVB01000004.1"/>
</dbReference>
<evidence type="ECO:0000313" key="4">
    <source>
        <dbReference type="EMBL" id="AJI22087.1"/>
    </source>
</evidence>
<dbReference type="GO" id="GO:0003810">
    <property type="term" value="F:protein-glutamine gamma-glutamyltransferase activity"/>
    <property type="evidence" value="ECO:0007669"/>
    <property type="project" value="InterPro"/>
</dbReference>
<evidence type="ECO:0000313" key="5">
    <source>
        <dbReference type="Proteomes" id="UP000031829"/>
    </source>
</evidence>
<evidence type="ECO:0000256" key="1">
    <source>
        <dbReference type="ARBA" id="ARBA00022679"/>
    </source>
</evidence>
<keyword evidence="2" id="KW-0749">Sporulation</keyword>
<gene>
    <name evidence="4" type="ORF">BG04_4823</name>
</gene>
<dbReference type="Proteomes" id="UP000031829">
    <property type="component" value="Chromosome"/>
</dbReference>
<dbReference type="KEGG" id="bmeg:BG04_4823"/>
<evidence type="ECO:0000256" key="3">
    <source>
        <dbReference type="ARBA" id="ARBA00023315"/>
    </source>
</evidence>
<sequence length="271" mass="31290">MIKVNHQIVKISDLNNSSLTKEKADILKQMDAYREVYEYATFDQLDFDVSVKLQIIESSVLLRKSGAKFATFARSRCNEKYWKRTDNGGFQLLPTVSPHQAIDDIFYNGHEYAFECATAVIIIFYKAVLNNIGKANFNRLFADLYLHDWQYDEDLELHGYKGSDYLPGDCAYFKNPDYNPDTPQWKGENTIVLDETLYFGHGIGITTRERIIEVLNLKRKDDAKQSAYLSDEIVRLHTAHLSYFAVRYEPVVWYDRNSAIISTIGSITYVA</sequence>
<dbReference type="InterPro" id="IPR020916">
    <property type="entry name" value="Gln_gamma-glutamylTfrase_bac"/>
</dbReference>
<dbReference type="Pfam" id="PF20085">
    <property type="entry name" value="TGL"/>
    <property type="match status" value="1"/>
</dbReference>
<dbReference type="EMBL" id="CP009920">
    <property type="protein sequence ID" value="AJI22087.1"/>
    <property type="molecule type" value="Genomic_DNA"/>
</dbReference>
<dbReference type="GO" id="GO:0030435">
    <property type="term" value="P:sporulation resulting in formation of a cellular spore"/>
    <property type="evidence" value="ECO:0007669"/>
    <property type="project" value="UniProtKB-KW"/>
</dbReference>
<dbReference type="HAMAP" id="MF_00727">
    <property type="entry name" value="Tgl"/>
    <property type="match status" value="1"/>
</dbReference>
<reference evidence="4 5" key="1">
    <citation type="journal article" date="2015" name="Genome Announc.">
        <title>Complete genome sequences for 35 biothreat assay-relevant bacillus species.</title>
        <authorList>
            <person name="Johnson S.L."/>
            <person name="Daligault H.E."/>
            <person name="Davenport K.W."/>
            <person name="Jaissle J."/>
            <person name="Frey K.G."/>
            <person name="Ladner J.T."/>
            <person name="Broomall S.M."/>
            <person name="Bishop-Lilly K.A."/>
            <person name="Bruce D.C."/>
            <person name="Gibbons H.S."/>
            <person name="Coyne S.R."/>
            <person name="Lo C.C."/>
            <person name="Meincke L."/>
            <person name="Munk A.C."/>
            <person name="Koroleva G.I."/>
            <person name="Rosenzweig C.N."/>
            <person name="Palacios G.F."/>
            <person name="Redden C.L."/>
            <person name="Minogue T.D."/>
            <person name="Chain P.S."/>
        </authorList>
    </citation>
    <scope>NUCLEOTIDE SEQUENCE [LARGE SCALE GENOMIC DNA]</scope>
    <source>
        <strain evidence="5">ATCC 14581 / DSM 32 / JCM 2506 / NBRC 15308 / NCIMB 9376 / NCTC 10342 / NRRL B-14308 / VKM B-512</strain>
    </source>
</reference>
<evidence type="ECO:0000256" key="2">
    <source>
        <dbReference type="ARBA" id="ARBA00022969"/>
    </source>
</evidence>
<organism evidence="4 5">
    <name type="scientific">Priestia megaterium (strain ATCC 14581 / DSM 32 / CCUG 1817 / JCM 2506 / NBRC 15308 / NCIMB 9376 / NCTC 10342 / NRRL B-14308 / VKM B-512 / Ford 19)</name>
    <name type="common">Bacillus megaterium</name>
    <dbReference type="NCBI Taxonomy" id="1348623"/>
    <lineage>
        <taxon>Bacteria</taxon>
        <taxon>Bacillati</taxon>
        <taxon>Bacillota</taxon>
        <taxon>Bacilli</taxon>
        <taxon>Bacillales</taxon>
        <taxon>Bacillaceae</taxon>
        <taxon>Priestia</taxon>
    </lineage>
</organism>
<dbReference type="HOGENOM" id="CLU_088922_0_0_9"/>
<name>A0A0B6ALY7_PRIM2</name>
<accession>A0A0B6ALY7</accession>
<proteinExistence type="inferred from homology"/>
<keyword evidence="1" id="KW-0808">Transferase</keyword>
<dbReference type="NCBIfam" id="NF002869">
    <property type="entry name" value="PRK03187.1"/>
    <property type="match status" value="1"/>
</dbReference>
<dbReference type="GeneID" id="93642809"/>